<keyword evidence="8 10" id="KW-1133">Transmembrane helix</keyword>
<evidence type="ECO:0000313" key="13">
    <source>
        <dbReference type="Proteomes" id="UP000005220"/>
    </source>
</evidence>
<evidence type="ECO:0000256" key="6">
    <source>
        <dbReference type="ARBA" id="ARBA00022692"/>
    </source>
</evidence>
<dbReference type="InterPro" id="IPR005599">
    <property type="entry name" value="GPI_mannosylTrfase"/>
</dbReference>
<dbReference type="PANTHER" id="PTHR22760">
    <property type="entry name" value="GLYCOSYLTRANSFERASE"/>
    <property type="match status" value="1"/>
</dbReference>
<evidence type="ECO:0000256" key="7">
    <source>
        <dbReference type="ARBA" id="ARBA00022824"/>
    </source>
</evidence>
<sequence>MNCRLFSVTLLCLLLIARLFIQPFYSIISDCDETFNYWEPLNLLVRGFGKQTWEYSPEYSIRSWAFLVPFYLILYPVNHLTDMEKIWNFYLTRMLLGLLSSILEYKLFLEIQNTMTVQIANMWLLLQIFNPGYFHASVELLPSSIAMLLFLGSIRHTLRYLSINSNSNFVSSLSFNFMASILGWPFVLVLSVPMCIHYVFTHRIISTLRTVFDCTLVLSLIGTLVMIIDSSFYGKFTPVSWNILKYNVINANENAGPNIFGTEPWQYYFLNLLLNFSVPSLAFVFLGIIHRRLWPLWTAMLLWIAIFLAQPHKEERFLYPIYGLISLFGAIGFYDLTKIFHPYRSTKIIMKFFIGLLIIMQSVSRIIALINNYGDPLSVYAKLYDIADSGNNGVVNVCTGREWYHFPSSFHLPDNHRLKFIRSGFDGLLPGDFHETENILESIRAIPKGMNNLNLFDDSKITALDECKYVVDILDMPTSDDDVFNPSASVRSKSWEAIHCESFVDVDNSKILGRSFYVPEWLQNMMKLYFGKVWDHIYKLEKFKYCIFSRLPQEDEI</sequence>
<protein>
    <recommendedName>
        <fullName evidence="10">Mannosyltransferase</fullName>
        <ecNumber evidence="10">2.4.1.-</ecNumber>
    </recommendedName>
</protein>
<dbReference type="KEGG" id="kaf:KAFR_0A07890"/>
<proteinExistence type="inferred from homology"/>
<dbReference type="Proteomes" id="UP000005220">
    <property type="component" value="Chromosome 1"/>
</dbReference>
<dbReference type="Pfam" id="PF03901">
    <property type="entry name" value="Glyco_transf_22"/>
    <property type="match status" value="1"/>
</dbReference>
<feature type="transmembrane region" description="Helical" evidence="10">
    <location>
        <begin position="89"/>
        <end position="109"/>
    </location>
</feature>
<keyword evidence="5" id="KW-0808">Transferase</keyword>
<dbReference type="InParanoid" id="H2APC3"/>
<organism evidence="12 13">
    <name type="scientific">Kazachstania africana (strain ATCC 22294 / BCRC 22015 / CBS 2517 / CECT 1963 / NBRC 1671 / NRRL Y-8276)</name>
    <name type="common">Yeast</name>
    <name type="synonym">Kluyveromyces africanus</name>
    <dbReference type="NCBI Taxonomy" id="1071382"/>
    <lineage>
        <taxon>Eukaryota</taxon>
        <taxon>Fungi</taxon>
        <taxon>Dikarya</taxon>
        <taxon>Ascomycota</taxon>
        <taxon>Saccharomycotina</taxon>
        <taxon>Saccharomycetes</taxon>
        <taxon>Saccharomycetales</taxon>
        <taxon>Saccharomycetaceae</taxon>
        <taxon>Kazachstania</taxon>
    </lineage>
</organism>
<evidence type="ECO:0000256" key="2">
    <source>
        <dbReference type="ARBA" id="ARBA00004922"/>
    </source>
</evidence>
<dbReference type="RefSeq" id="XP_003955358.1">
    <property type="nucleotide sequence ID" value="XM_003955309.1"/>
</dbReference>
<dbReference type="AlphaFoldDB" id="H2APC3"/>
<dbReference type="eggNOG" id="KOG2515">
    <property type="taxonomic scope" value="Eukaryota"/>
</dbReference>
<gene>
    <name evidence="12" type="primary">KAFR0A07890</name>
    <name evidence="12" type="ORF">KAFR_0A07890</name>
</gene>
<evidence type="ECO:0000313" key="12">
    <source>
        <dbReference type="EMBL" id="CCF56223.1"/>
    </source>
</evidence>
<comment type="pathway">
    <text evidence="2">Protein modification; protein glycosylation.</text>
</comment>
<dbReference type="HOGENOM" id="CLU_018152_1_1_1"/>
<evidence type="ECO:0000256" key="5">
    <source>
        <dbReference type="ARBA" id="ARBA00022679"/>
    </source>
</evidence>
<evidence type="ECO:0000256" key="3">
    <source>
        <dbReference type="ARBA" id="ARBA00007063"/>
    </source>
</evidence>
<dbReference type="GO" id="GO:0005789">
    <property type="term" value="C:endoplasmic reticulum membrane"/>
    <property type="evidence" value="ECO:0007669"/>
    <property type="project" value="UniProtKB-SubCell"/>
</dbReference>
<feature type="transmembrane region" description="Helical" evidence="10">
    <location>
        <begin position="178"/>
        <end position="200"/>
    </location>
</feature>
<dbReference type="GeneID" id="13886347"/>
<feature type="signal peptide" evidence="11">
    <location>
        <begin position="1"/>
        <end position="26"/>
    </location>
</feature>
<keyword evidence="13" id="KW-1185">Reference proteome</keyword>
<keyword evidence="7 10" id="KW-0256">Endoplasmic reticulum</keyword>
<feature type="transmembrane region" description="Helical" evidence="10">
    <location>
        <begin position="212"/>
        <end position="233"/>
    </location>
</feature>
<reference evidence="12 13" key="1">
    <citation type="journal article" date="2011" name="Proc. Natl. Acad. Sci. U.S.A.">
        <title>Evolutionary erosion of yeast sex chromosomes by mating-type switching accidents.</title>
        <authorList>
            <person name="Gordon J.L."/>
            <person name="Armisen D."/>
            <person name="Proux-Wera E."/>
            <person name="Oheigeartaigh S.S."/>
            <person name="Byrne K.P."/>
            <person name="Wolfe K.H."/>
        </authorList>
    </citation>
    <scope>NUCLEOTIDE SEQUENCE [LARGE SCALE GENOMIC DNA]</scope>
    <source>
        <strain evidence="13">ATCC 22294 / BCRC 22015 / CBS 2517 / CECT 1963 / NBRC 1671 / NRRL Y-8276</strain>
    </source>
</reference>
<feature type="transmembrane region" description="Helical" evidence="10">
    <location>
        <begin position="293"/>
        <end position="311"/>
    </location>
</feature>
<feature type="chain" id="PRO_5003559589" description="Mannosyltransferase" evidence="11">
    <location>
        <begin position="27"/>
        <end position="557"/>
    </location>
</feature>
<dbReference type="UniPathway" id="UPA00378"/>
<evidence type="ECO:0000256" key="8">
    <source>
        <dbReference type="ARBA" id="ARBA00022989"/>
    </source>
</evidence>
<dbReference type="EC" id="2.4.1.-" evidence="10"/>
<keyword evidence="11" id="KW-0732">Signal</keyword>
<evidence type="ECO:0000256" key="4">
    <source>
        <dbReference type="ARBA" id="ARBA00022676"/>
    </source>
</evidence>
<dbReference type="GO" id="GO:0052918">
    <property type="term" value="F:dol-P-Man:Man(8)GlcNAc(2)-PP-Dol alpha-1,2-mannosyltransferase activity"/>
    <property type="evidence" value="ECO:0007669"/>
    <property type="project" value="EnsemblFungi"/>
</dbReference>
<feature type="transmembrane region" description="Helical" evidence="10">
    <location>
        <begin position="348"/>
        <end position="370"/>
    </location>
</feature>
<evidence type="ECO:0000256" key="11">
    <source>
        <dbReference type="SAM" id="SignalP"/>
    </source>
</evidence>
<name>H2APC3_KAZAF</name>
<evidence type="ECO:0000256" key="9">
    <source>
        <dbReference type="ARBA" id="ARBA00023136"/>
    </source>
</evidence>
<evidence type="ECO:0000256" key="1">
    <source>
        <dbReference type="ARBA" id="ARBA00004477"/>
    </source>
</evidence>
<feature type="transmembrane region" description="Helical" evidence="10">
    <location>
        <begin position="317"/>
        <end position="336"/>
    </location>
</feature>
<keyword evidence="4 10" id="KW-0328">Glycosyltransferase</keyword>
<comment type="similarity">
    <text evidence="3 10">Belongs to the glycosyltransferase 22 family.</text>
</comment>
<feature type="transmembrane region" description="Helical" evidence="10">
    <location>
        <begin position="267"/>
        <end position="286"/>
    </location>
</feature>
<dbReference type="PANTHER" id="PTHR22760:SF2">
    <property type="entry name" value="ALPHA-1,2-MANNOSYLTRANSFERASE ALG9"/>
    <property type="match status" value="1"/>
</dbReference>
<dbReference type="GO" id="GO:0052926">
    <property type="term" value="F:dol-P-Man:Man(6)GlcNAc(2)-PP-Dol alpha-1,2-mannosyltransferase activity"/>
    <property type="evidence" value="ECO:0007669"/>
    <property type="project" value="EnsemblFungi"/>
</dbReference>
<evidence type="ECO:0000256" key="10">
    <source>
        <dbReference type="RuleBase" id="RU363075"/>
    </source>
</evidence>
<keyword evidence="6 10" id="KW-0812">Transmembrane</keyword>
<dbReference type="EMBL" id="HE650821">
    <property type="protein sequence ID" value="CCF56223.1"/>
    <property type="molecule type" value="Genomic_DNA"/>
</dbReference>
<feature type="transmembrane region" description="Helical" evidence="10">
    <location>
        <begin position="140"/>
        <end position="158"/>
    </location>
</feature>
<accession>H2APC3</accession>
<comment type="subcellular location">
    <subcellularLocation>
        <location evidence="1 10">Endoplasmic reticulum membrane</location>
        <topology evidence="1 10">Multi-pass membrane protein</topology>
    </subcellularLocation>
</comment>
<dbReference type="STRING" id="1071382.H2APC3"/>
<dbReference type="OrthoDB" id="497541at2759"/>
<dbReference type="GO" id="GO:0006488">
    <property type="term" value="P:dolichol-linked oligosaccharide biosynthetic process"/>
    <property type="evidence" value="ECO:0007669"/>
    <property type="project" value="EnsemblFungi"/>
</dbReference>
<keyword evidence="9 10" id="KW-0472">Membrane</keyword>
<dbReference type="FunCoup" id="H2APC3">
    <property type="interactions" value="1003"/>
</dbReference>